<evidence type="ECO:0000313" key="4">
    <source>
        <dbReference type="EMBL" id="KAF7993867.1"/>
    </source>
</evidence>
<feature type="active site" description="Charge relay system" evidence="2">
    <location>
        <position position="128"/>
    </location>
</feature>
<protein>
    <recommendedName>
        <fullName evidence="3">Amidase domain-containing protein</fullName>
    </recommendedName>
</protein>
<dbReference type="GO" id="GO:0012505">
    <property type="term" value="C:endomembrane system"/>
    <property type="evidence" value="ECO:0007669"/>
    <property type="project" value="TreeGrafter"/>
</dbReference>
<gene>
    <name evidence="4" type="ORF">HCN44_011136</name>
</gene>
<evidence type="ECO:0000313" key="5">
    <source>
        <dbReference type="Proteomes" id="UP000639338"/>
    </source>
</evidence>
<dbReference type="InterPro" id="IPR020556">
    <property type="entry name" value="Amidase_CS"/>
</dbReference>
<comment type="caution">
    <text evidence="4">The sequence shown here is derived from an EMBL/GenBank/DDBJ whole genome shotgun (WGS) entry which is preliminary data.</text>
</comment>
<feature type="active site" description="Charge relay system" evidence="2">
    <location>
        <position position="203"/>
    </location>
</feature>
<evidence type="ECO:0000256" key="2">
    <source>
        <dbReference type="PIRSR" id="PIRSR001221-1"/>
    </source>
</evidence>
<keyword evidence="5" id="KW-1185">Reference proteome</keyword>
<name>A0A834XWI4_APHGI</name>
<proteinExistence type="inferred from homology"/>
<dbReference type="PIRSF" id="PIRSF001221">
    <property type="entry name" value="Amidase_fungi"/>
    <property type="match status" value="1"/>
</dbReference>
<dbReference type="EMBL" id="JACMRX010000003">
    <property type="protein sequence ID" value="KAF7993867.1"/>
    <property type="molecule type" value="Genomic_DNA"/>
</dbReference>
<dbReference type="InterPro" id="IPR052739">
    <property type="entry name" value="FAAH2"/>
</dbReference>
<organism evidence="4 5">
    <name type="scientific">Aphidius gifuensis</name>
    <name type="common">Parasitoid wasp</name>
    <dbReference type="NCBI Taxonomy" id="684658"/>
    <lineage>
        <taxon>Eukaryota</taxon>
        <taxon>Metazoa</taxon>
        <taxon>Ecdysozoa</taxon>
        <taxon>Arthropoda</taxon>
        <taxon>Hexapoda</taxon>
        <taxon>Insecta</taxon>
        <taxon>Pterygota</taxon>
        <taxon>Neoptera</taxon>
        <taxon>Endopterygota</taxon>
        <taxon>Hymenoptera</taxon>
        <taxon>Apocrita</taxon>
        <taxon>Ichneumonoidea</taxon>
        <taxon>Braconidae</taxon>
        <taxon>Aphidiinae</taxon>
        <taxon>Aphidius</taxon>
    </lineage>
</organism>
<dbReference type="InterPro" id="IPR023631">
    <property type="entry name" value="Amidase_dom"/>
</dbReference>
<dbReference type="SUPFAM" id="SSF75304">
    <property type="entry name" value="Amidase signature (AS) enzymes"/>
    <property type="match status" value="1"/>
</dbReference>
<dbReference type="Proteomes" id="UP000639338">
    <property type="component" value="Unassembled WGS sequence"/>
</dbReference>
<feature type="active site" description="Acyl-ester intermediate" evidence="2">
    <location>
        <position position="227"/>
    </location>
</feature>
<evidence type="ECO:0000259" key="3">
    <source>
        <dbReference type="Pfam" id="PF01425"/>
    </source>
</evidence>
<reference evidence="4 5" key="1">
    <citation type="submission" date="2020-08" db="EMBL/GenBank/DDBJ databases">
        <title>Aphidius gifuensis genome sequencing and assembly.</title>
        <authorList>
            <person name="Du Z."/>
        </authorList>
    </citation>
    <scope>NUCLEOTIDE SEQUENCE [LARGE SCALE GENOMIC DNA]</scope>
    <source>
        <strain evidence="4">YNYX2018</strain>
        <tissue evidence="4">Adults</tissue>
    </source>
</reference>
<dbReference type="PANTHER" id="PTHR43372">
    <property type="entry name" value="FATTY-ACID AMIDE HYDROLASE"/>
    <property type="match status" value="1"/>
</dbReference>
<dbReference type="InterPro" id="IPR036928">
    <property type="entry name" value="AS_sf"/>
</dbReference>
<dbReference type="PROSITE" id="PS00571">
    <property type="entry name" value="AMIDASES"/>
    <property type="match status" value="1"/>
</dbReference>
<dbReference type="Gene3D" id="3.90.1300.10">
    <property type="entry name" value="Amidase signature (AS) domain"/>
    <property type="match status" value="1"/>
</dbReference>
<dbReference type="AlphaFoldDB" id="A0A834XWI4"/>
<accession>A0A834XWI4</accession>
<sequence>MMSKIKKILRCFIVQLHCLFDCFIDFIFGIYYDGKEVKIPPVSNPIVLESAVELAEKIRNKKLSCVTVVSAFIERCKEVNKITNSIVEERYDDAIEEAKKYDNLIASGVDMNLLKTTKPFLGIPFTTKESNEAKGMLHSLGMLSRKNYRSTEDATVIASVKESGAILIGKTNMPELNLWVESRNLVYGQTNNPYNTTRSVGGSSGGDAAITASCGVPFSLGTDLGGSIRMPAFYNGVFGLKPSEKATALKGVLMRSKDFSSTMAEAGPICKHADDLLPLLKVMICDDTLRDKLDTPVDVTKLKIYYQKNSGELRTSKINLELRKTLYKVVKHLKKITGSAEKIKLPGSEYSYSLWRYWMSQEGDDFKLNITNKKSTTSATSELIKLLTNRSEITLAALMNIVDEDYFPKEDAKWAEAVTDEMKKFLLKKLGDNGVLIYPSSPHPASYHYSYFLRPYNFSYWCLFNALRLPVCQVPLGLDSEGLPVGVQVVAAPHKDYLCAAVAKELEKTFGGWVPPS</sequence>
<dbReference type="Pfam" id="PF01425">
    <property type="entry name" value="Amidase"/>
    <property type="match status" value="1"/>
</dbReference>
<evidence type="ECO:0000256" key="1">
    <source>
        <dbReference type="ARBA" id="ARBA00009199"/>
    </source>
</evidence>
<dbReference type="OrthoDB" id="6428749at2759"/>
<feature type="domain" description="Amidase" evidence="3">
    <location>
        <begin position="68"/>
        <end position="499"/>
    </location>
</feature>
<comment type="similarity">
    <text evidence="1">Belongs to the amidase family.</text>
</comment>
<dbReference type="PANTHER" id="PTHR43372:SF1">
    <property type="entry name" value="LD38433P"/>
    <property type="match status" value="1"/>
</dbReference>